<keyword evidence="9" id="KW-0547">Nucleotide-binding</keyword>
<evidence type="ECO:0000256" key="12">
    <source>
        <dbReference type="ARBA" id="ARBA00023026"/>
    </source>
</evidence>
<keyword evidence="5" id="KW-0285">Flavoprotein</keyword>
<comment type="caution">
    <text evidence="14">The sequence shown here is derived from an EMBL/GenBank/DDBJ whole genome shotgun (WGS) entry which is preliminary data.</text>
</comment>
<dbReference type="GO" id="GO:0005524">
    <property type="term" value="F:ATP binding"/>
    <property type="evidence" value="ECO:0007669"/>
    <property type="project" value="UniProtKB-KW"/>
</dbReference>
<evidence type="ECO:0000256" key="9">
    <source>
        <dbReference type="ARBA" id="ARBA00022741"/>
    </source>
</evidence>
<organism evidence="14 15">
    <name type="scientific">Aureimonas ureilytica</name>
    <dbReference type="NCBI Taxonomy" id="401562"/>
    <lineage>
        <taxon>Bacteria</taxon>
        <taxon>Pseudomonadati</taxon>
        <taxon>Pseudomonadota</taxon>
        <taxon>Alphaproteobacteria</taxon>
        <taxon>Hyphomicrobiales</taxon>
        <taxon>Aurantimonadaceae</taxon>
        <taxon>Aureimonas</taxon>
    </lineage>
</organism>
<evidence type="ECO:0000256" key="10">
    <source>
        <dbReference type="ARBA" id="ARBA00022777"/>
    </source>
</evidence>
<evidence type="ECO:0000256" key="5">
    <source>
        <dbReference type="ARBA" id="ARBA00022630"/>
    </source>
</evidence>
<dbReference type="InterPro" id="IPR000700">
    <property type="entry name" value="PAS-assoc_C"/>
</dbReference>
<accession>A0A175RDP6</accession>
<dbReference type="InterPro" id="IPR011102">
    <property type="entry name" value="Sig_transdc_His_kinase_HWE"/>
</dbReference>
<dbReference type="PANTHER" id="PTHR41523:SF7">
    <property type="entry name" value="HISTIDINE KINASE"/>
    <property type="match status" value="1"/>
</dbReference>
<dbReference type="Pfam" id="PF08448">
    <property type="entry name" value="PAS_4"/>
    <property type="match status" value="2"/>
</dbReference>
<dbReference type="NCBIfam" id="TIGR00229">
    <property type="entry name" value="sensory_box"/>
    <property type="match status" value="1"/>
</dbReference>
<dbReference type="Proteomes" id="UP000078272">
    <property type="component" value="Unassembled WGS sequence"/>
</dbReference>
<evidence type="ECO:0000313" key="14">
    <source>
        <dbReference type="EMBL" id="KTQ98341.1"/>
    </source>
</evidence>
<evidence type="ECO:0000256" key="4">
    <source>
        <dbReference type="ARBA" id="ARBA00022553"/>
    </source>
</evidence>
<name>A0A175RDP6_9HYPH</name>
<dbReference type="InterPro" id="IPR036890">
    <property type="entry name" value="HATPase_C_sf"/>
</dbReference>
<dbReference type="SMART" id="SM00911">
    <property type="entry name" value="HWE_HK"/>
    <property type="match status" value="1"/>
</dbReference>
<keyword evidence="6" id="KW-0288">FMN</keyword>
<evidence type="ECO:0000256" key="11">
    <source>
        <dbReference type="ARBA" id="ARBA00022840"/>
    </source>
</evidence>
<keyword evidence="4" id="KW-0597">Phosphoprotein</keyword>
<dbReference type="InterPro" id="IPR035965">
    <property type="entry name" value="PAS-like_dom_sf"/>
</dbReference>
<dbReference type="Gene3D" id="3.30.565.10">
    <property type="entry name" value="Histidine kinase-like ATPase, C-terminal domain"/>
    <property type="match status" value="1"/>
</dbReference>
<dbReference type="STRING" id="401562.NS365_14665"/>
<comment type="catalytic activity">
    <reaction evidence="1">
        <text>ATP + protein L-histidine = ADP + protein N-phospho-L-histidine.</text>
        <dbReference type="EC" id="2.7.13.3"/>
    </reaction>
</comment>
<evidence type="ECO:0000256" key="8">
    <source>
        <dbReference type="ARBA" id="ARBA00022737"/>
    </source>
</evidence>
<evidence type="ECO:0000259" key="13">
    <source>
        <dbReference type="PROSITE" id="PS50113"/>
    </source>
</evidence>
<dbReference type="PATRIC" id="fig|401562.3.peg.3179"/>
<dbReference type="SUPFAM" id="SSF55785">
    <property type="entry name" value="PYP-like sensor domain (PAS domain)"/>
    <property type="match status" value="2"/>
</dbReference>
<keyword evidence="8" id="KW-0677">Repeat</keyword>
<evidence type="ECO:0000313" key="15">
    <source>
        <dbReference type="Proteomes" id="UP000078272"/>
    </source>
</evidence>
<keyword evidence="10" id="KW-0418">Kinase</keyword>
<dbReference type="InterPro" id="IPR000014">
    <property type="entry name" value="PAS"/>
</dbReference>
<evidence type="ECO:0000256" key="3">
    <source>
        <dbReference type="ARBA" id="ARBA00021740"/>
    </source>
</evidence>
<dbReference type="GO" id="GO:0004673">
    <property type="term" value="F:protein histidine kinase activity"/>
    <property type="evidence" value="ECO:0007669"/>
    <property type="project" value="UniProtKB-EC"/>
</dbReference>
<dbReference type="PROSITE" id="PS50113">
    <property type="entry name" value="PAC"/>
    <property type="match status" value="1"/>
</dbReference>
<keyword evidence="11" id="KW-0067">ATP-binding</keyword>
<dbReference type="AlphaFoldDB" id="A0A175RDP6"/>
<keyword evidence="12" id="KW-0843">Virulence</keyword>
<keyword evidence="7" id="KW-0808">Transferase</keyword>
<evidence type="ECO:0000256" key="7">
    <source>
        <dbReference type="ARBA" id="ARBA00022679"/>
    </source>
</evidence>
<protein>
    <recommendedName>
        <fullName evidence="3">Blue-light-activated histidine kinase</fullName>
        <ecNumber evidence="2">2.7.13.3</ecNumber>
    </recommendedName>
</protein>
<feature type="domain" description="PAC" evidence="13">
    <location>
        <begin position="228"/>
        <end position="284"/>
    </location>
</feature>
<evidence type="ECO:0000256" key="1">
    <source>
        <dbReference type="ARBA" id="ARBA00000085"/>
    </source>
</evidence>
<dbReference type="EC" id="2.7.13.3" evidence="2"/>
<evidence type="ECO:0000256" key="2">
    <source>
        <dbReference type="ARBA" id="ARBA00012438"/>
    </source>
</evidence>
<evidence type="ECO:0000256" key="6">
    <source>
        <dbReference type="ARBA" id="ARBA00022643"/>
    </source>
</evidence>
<reference evidence="14 15" key="1">
    <citation type="journal article" date="2016" name="Front. Microbiol.">
        <title>Genomic Resource of Rice Seed Associated Bacteria.</title>
        <authorList>
            <person name="Midha S."/>
            <person name="Bansal K."/>
            <person name="Sharma S."/>
            <person name="Kumar N."/>
            <person name="Patil P.P."/>
            <person name="Chaudhry V."/>
            <person name="Patil P.B."/>
        </authorList>
    </citation>
    <scope>NUCLEOTIDE SEQUENCE [LARGE SCALE GENOMIC DNA]</scope>
    <source>
        <strain evidence="14 15">NS226</strain>
    </source>
</reference>
<dbReference type="EMBL" id="LDPZ01000004">
    <property type="protein sequence ID" value="KTQ98341.1"/>
    <property type="molecule type" value="Genomic_DNA"/>
</dbReference>
<dbReference type="Pfam" id="PF07536">
    <property type="entry name" value="HWE_HK"/>
    <property type="match status" value="1"/>
</dbReference>
<proteinExistence type="predicted"/>
<gene>
    <name evidence="14" type="ORF">NS226_01495</name>
</gene>
<dbReference type="InterPro" id="IPR013656">
    <property type="entry name" value="PAS_4"/>
</dbReference>
<dbReference type="Gene3D" id="3.30.450.20">
    <property type="entry name" value="PAS domain"/>
    <property type="match status" value="2"/>
</dbReference>
<sequence length="472" mass="51555">MSDLIERFDWSAGPLGSLSTWPQSLRTVVDVMLHAGNAMCLLWGPERIFLYNDRYAAILGTQHPYVLGMPIQKVWSDVWVDIEPLVARTFAGETLTFRDTPLLMTRNGHAEDTWWTFAYSPVRDETGAVAGLLNIANETTAQIAAQDGRDEAVARLGESKEFLRSVLASSNDCIKVLDLDANLVFMSEGGQKVMEVSDFNDIDGCPWPDFWQGEGNAAAKAAVASARSGVPASFLGYANTMKGNRRYWDVQVSPIFGADGKPERILSVSRDVSALKESEEARAVLNQELSHRMKNLLAMVQAITAQTLRQATDMEEAREAVFTRISALARAQDLLVRSNFEEADIGEVVEASIAPHQAGDRRIDASGPSLGLNAQQALGLSLAIHELATNAAKYGALSNDTGRVAVCWDIVDGVFAFHWIETGGPSVVAPGRRGFGSRLIERIVAGYFQGEGRIHFDHQGIRFILTGVSQRA</sequence>
<dbReference type="PANTHER" id="PTHR41523">
    <property type="entry name" value="TWO-COMPONENT SYSTEM SENSOR PROTEIN"/>
    <property type="match status" value="1"/>
</dbReference>